<keyword evidence="9 13" id="KW-0413">Isomerase</keyword>
<dbReference type="GO" id="GO:0009240">
    <property type="term" value="P:isopentenyl diphosphate biosynthetic process"/>
    <property type="evidence" value="ECO:0007669"/>
    <property type="project" value="TreeGrafter"/>
</dbReference>
<dbReference type="OrthoDB" id="9809458at2"/>
<dbReference type="InterPro" id="IPR015797">
    <property type="entry name" value="NUDIX_hydrolase-like_dom_sf"/>
</dbReference>
<evidence type="ECO:0000256" key="7">
    <source>
        <dbReference type="ARBA" id="ARBA00023211"/>
    </source>
</evidence>
<feature type="active site" evidence="11">
    <location>
        <position position="65"/>
    </location>
</feature>
<comment type="pathway">
    <text evidence="1">Isoprenoid biosynthesis; dimethylallyl diphosphate biosynthesis; dimethylallyl diphosphate from isopentenyl diphosphate: step 1/1.</text>
</comment>
<dbReference type="HAMAP" id="MF_00202">
    <property type="entry name" value="Idi"/>
    <property type="match status" value="1"/>
</dbReference>
<organism evidence="13 14">
    <name type="scientific">Lishizhenia tianjinensis</name>
    <dbReference type="NCBI Taxonomy" id="477690"/>
    <lineage>
        <taxon>Bacteria</taxon>
        <taxon>Pseudomonadati</taxon>
        <taxon>Bacteroidota</taxon>
        <taxon>Flavobacteriia</taxon>
        <taxon>Flavobacteriales</taxon>
        <taxon>Crocinitomicaceae</taxon>
        <taxon>Lishizhenia</taxon>
    </lineage>
</organism>
<dbReference type="AlphaFoldDB" id="A0A1I7BW06"/>
<keyword evidence="6" id="KW-0460">Magnesium</keyword>
<keyword evidence="5" id="KW-0479">Metal-binding</keyword>
<dbReference type="CDD" id="cd02885">
    <property type="entry name" value="NUDIX_IPP_Isomerase"/>
    <property type="match status" value="1"/>
</dbReference>
<comment type="similarity">
    <text evidence="2">Belongs to the IPP isomerase type 1 family.</text>
</comment>
<accession>A0A1I7BW06</accession>
<reference evidence="13 14" key="1">
    <citation type="submission" date="2016-10" db="EMBL/GenBank/DDBJ databases">
        <authorList>
            <person name="de Groot N.N."/>
        </authorList>
    </citation>
    <scope>NUCLEOTIDE SEQUENCE [LARGE SCALE GENOMIC DNA]</scope>
    <source>
        <strain evidence="13 14">CGMCC 1.7005</strain>
    </source>
</reference>
<dbReference type="RefSeq" id="WP_090253337.1">
    <property type="nucleotide sequence ID" value="NZ_FPAS01000008.1"/>
</dbReference>
<evidence type="ECO:0000313" key="13">
    <source>
        <dbReference type="EMBL" id="SFT91357.1"/>
    </source>
</evidence>
<dbReference type="STRING" id="477690.SAMN05216474_3129"/>
<dbReference type="NCBIfam" id="NF002995">
    <property type="entry name" value="PRK03759.1"/>
    <property type="match status" value="1"/>
</dbReference>
<dbReference type="Pfam" id="PF00293">
    <property type="entry name" value="NUDIX"/>
    <property type="match status" value="1"/>
</dbReference>
<dbReference type="PIRSF" id="PIRSF018427">
    <property type="entry name" value="Isopntndiph_ism"/>
    <property type="match status" value="1"/>
</dbReference>
<proteinExistence type="inferred from homology"/>
<keyword evidence="8" id="KW-0414">Isoprene biosynthesis</keyword>
<keyword evidence="4" id="KW-0963">Cytoplasm</keyword>
<sequence>MSEQIILVDEENNFLGEMEKMEVHEKGLLHRAFSVMIFNDKREILIHKRASDKYHCGGLWTNACCSHPRKNESVVEAGQRRLQEEMGFSLPNLKEHHSFIYKAPFDNGLTEHELDFLLTGRYNAAPLPNAEEVEDWKYIGVQDLKKDIAENPEDYTPWFRIIMNDHLEKIMAGL</sequence>
<evidence type="ECO:0000256" key="6">
    <source>
        <dbReference type="ARBA" id="ARBA00022842"/>
    </source>
</evidence>
<name>A0A1I7BW06_9FLAO</name>
<evidence type="ECO:0000256" key="5">
    <source>
        <dbReference type="ARBA" id="ARBA00022723"/>
    </source>
</evidence>
<dbReference type="NCBIfam" id="TIGR02150">
    <property type="entry name" value="IPP_isom_1"/>
    <property type="match status" value="1"/>
</dbReference>
<keyword evidence="7" id="KW-0464">Manganese</keyword>
<dbReference type="InterPro" id="IPR056375">
    <property type="entry name" value="Idi_bact"/>
</dbReference>
<evidence type="ECO:0000256" key="11">
    <source>
        <dbReference type="PIRSR" id="PIRSR018427-1"/>
    </source>
</evidence>
<evidence type="ECO:0000256" key="8">
    <source>
        <dbReference type="ARBA" id="ARBA00023229"/>
    </source>
</evidence>
<dbReference type="GO" id="GO:0005737">
    <property type="term" value="C:cytoplasm"/>
    <property type="evidence" value="ECO:0007669"/>
    <property type="project" value="TreeGrafter"/>
</dbReference>
<evidence type="ECO:0000256" key="3">
    <source>
        <dbReference type="ARBA" id="ARBA00012057"/>
    </source>
</evidence>
<evidence type="ECO:0000256" key="10">
    <source>
        <dbReference type="NCBIfam" id="TIGR02150"/>
    </source>
</evidence>
<dbReference type="Gene3D" id="3.90.79.10">
    <property type="entry name" value="Nucleoside Triphosphate Pyrophosphohydrolase"/>
    <property type="match status" value="1"/>
</dbReference>
<dbReference type="PANTHER" id="PTHR10885">
    <property type="entry name" value="ISOPENTENYL-DIPHOSPHATE DELTA-ISOMERASE"/>
    <property type="match status" value="1"/>
</dbReference>
<gene>
    <name evidence="13" type="ORF">SAMN05216474_3129</name>
</gene>
<evidence type="ECO:0000256" key="2">
    <source>
        <dbReference type="ARBA" id="ARBA00007579"/>
    </source>
</evidence>
<evidence type="ECO:0000256" key="9">
    <source>
        <dbReference type="ARBA" id="ARBA00023235"/>
    </source>
</evidence>
<dbReference type="GO" id="GO:0046872">
    <property type="term" value="F:metal ion binding"/>
    <property type="evidence" value="ECO:0007669"/>
    <property type="project" value="UniProtKB-KW"/>
</dbReference>
<evidence type="ECO:0000313" key="14">
    <source>
        <dbReference type="Proteomes" id="UP000236454"/>
    </source>
</evidence>
<dbReference type="EMBL" id="FPAS01000008">
    <property type="protein sequence ID" value="SFT91357.1"/>
    <property type="molecule type" value="Genomic_DNA"/>
</dbReference>
<dbReference type="InterPro" id="IPR000086">
    <property type="entry name" value="NUDIX_hydrolase_dom"/>
</dbReference>
<dbReference type="PANTHER" id="PTHR10885:SF0">
    <property type="entry name" value="ISOPENTENYL-DIPHOSPHATE DELTA-ISOMERASE"/>
    <property type="match status" value="1"/>
</dbReference>
<keyword evidence="14" id="KW-1185">Reference proteome</keyword>
<dbReference type="Proteomes" id="UP000236454">
    <property type="component" value="Unassembled WGS sequence"/>
</dbReference>
<evidence type="ECO:0000256" key="1">
    <source>
        <dbReference type="ARBA" id="ARBA00004826"/>
    </source>
</evidence>
<feature type="domain" description="Nudix hydrolase" evidence="12">
    <location>
        <begin position="28"/>
        <end position="161"/>
    </location>
</feature>
<dbReference type="PROSITE" id="PS51462">
    <property type="entry name" value="NUDIX"/>
    <property type="match status" value="1"/>
</dbReference>
<protein>
    <recommendedName>
        <fullName evidence="3 10">Isopentenyl-diphosphate delta-isomerase</fullName>
        <ecNumber evidence="3 10">5.3.3.2</ecNumber>
    </recommendedName>
</protein>
<feature type="active site" evidence="11">
    <location>
        <position position="113"/>
    </location>
</feature>
<evidence type="ECO:0000259" key="12">
    <source>
        <dbReference type="PROSITE" id="PS51462"/>
    </source>
</evidence>
<dbReference type="EC" id="5.3.3.2" evidence="3 10"/>
<dbReference type="SUPFAM" id="SSF55811">
    <property type="entry name" value="Nudix"/>
    <property type="match status" value="1"/>
</dbReference>
<dbReference type="GO" id="GO:0050992">
    <property type="term" value="P:dimethylallyl diphosphate biosynthetic process"/>
    <property type="evidence" value="ECO:0007669"/>
    <property type="project" value="UniProtKB-UniPathway"/>
</dbReference>
<dbReference type="GO" id="GO:0004452">
    <property type="term" value="F:isopentenyl-diphosphate delta-isomerase activity"/>
    <property type="evidence" value="ECO:0007669"/>
    <property type="project" value="UniProtKB-UniRule"/>
</dbReference>
<dbReference type="InterPro" id="IPR011876">
    <property type="entry name" value="IsopentenylPP_isomerase_typ1"/>
</dbReference>
<evidence type="ECO:0000256" key="4">
    <source>
        <dbReference type="ARBA" id="ARBA00022490"/>
    </source>
</evidence>
<dbReference type="UniPathway" id="UPA00059">
    <property type="reaction ID" value="UER00104"/>
</dbReference>